<feature type="transmembrane region" description="Helical" evidence="1">
    <location>
        <begin position="210"/>
        <end position="231"/>
    </location>
</feature>
<evidence type="ECO:0000313" key="2">
    <source>
        <dbReference type="EMBL" id="SED57052.1"/>
    </source>
</evidence>
<sequence>MALRNGKKADRIDVDPGEVTLQARNVTFDWSRTPLHWIPGEPIASHTLSAINLILPEGERWFCATFTEALPLINDDKLRADVRGFIGQEAMHAETHNVVLYEFLDAHDVDPRPFVLQSEFLMRKVLGRREMSSARAQRQQLVERLAFIGAIEHMTAFLGDWILNARLEDFDADPSMTDLYRWHGVEEVEHRNVAHDVAMYFGVGYFRRNLAMLVSYLAFLVVMTRGLKFIVRADPTMRDRGYFSLWMGLFAAMRRGSLPGLTSLFRGALRYLHPRYSPQAEGDTAQAIAYLAKSPAARAAA</sequence>
<dbReference type="AlphaFoldDB" id="A0A1H5BR76"/>
<proteinExistence type="predicted"/>
<name>A0A1H5BR76_RHOJO</name>
<dbReference type="InterPro" id="IPR016516">
    <property type="entry name" value="UCP07580"/>
</dbReference>
<dbReference type="Pfam" id="PF10118">
    <property type="entry name" value="Metal_hydrol"/>
    <property type="match status" value="1"/>
</dbReference>
<evidence type="ECO:0000313" key="3">
    <source>
        <dbReference type="Proteomes" id="UP000183407"/>
    </source>
</evidence>
<evidence type="ECO:0000256" key="1">
    <source>
        <dbReference type="SAM" id="Phobius"/>
    </source>
</evidence>
<keyword evidence="1" id="KW-0472">Membrane</keyword>
<keyword evidence="1" id="KW-0812">Transmembrane</keyword>
<accession>A0A1H5BR76</accession>
<dbReference type="Proteomes" id="UP000183407">
    <property type="component" value="Unassembled WGS sequence"/>
</dbReference>
<protein>
    <recommendedName>
        <fullName evidence="4">Metal-dependent hydrolase</fullName>
    </recommendedName>
</protein>
<reference evidence="3" key="1">
    <citation type="submission" date="2016-10" db="EMBL/GenBank/DDBJ databases">
        <authorList>
            <person name="Varghese N."/>
        </authorList>
    </citation>
    <scope>NUCLEOTIDE SEQUENCE [LARGE SCALE GENOMIC DNA]</scope>
    <source>
        <strain evidence="3">DSM 44719</strain>
    </source>
</reference>
<dbReference type="RefSeq" id="WP_073359068.1">
    <property type="nucleotide sequence ID" value="NZ_FNTL01000004.1"/>
</dbReference>
<organism evidence="2 3">
    <name type="scientific">Rhodococcus jostii</name>
    <dbReference type="NCBI Taxonomy" id="132919"/>
    <lineage>
        <taxon>Bacteria</taxon>
        <taxon>Bacillati</taxon>
        <taxon>Actinomycetota</taxon>
        <taxon>Actinomycetes</taxon>
        <taxon>Mycobacteriales</taxon>
        <taxon>Nocardiaceae</taxon>
        <taxon>Rhodococcus</taxon>
    </lineage>
</organism>
<keyword evidence="1" id="KW-1133">Transmembrane helix</keyword>
<gene>
    <name evidence="2" type="ORF">SAMN04490220_4866</name>
</gene>
<dbReference type="PANTHER" id="PTHR39456">
    <property type="entry name" value="METAL-DEPENDENT HYDROLASE"/>
    <property type="match status" value="1"/>
</dbReference>
<dbReference type="PIRSF" id="PIRSF007580">
    <property type="entry name" value="UCP07580"/>
    <property type="match status" value="1"/>
</dbReference>
<dbReference type="EMBL" id="FNTL01000004">
    <property type="protein sequence ID" value="SED57052.1"/>
    <property type="molecule type" value="Genomic_DNA"/>
</dbReference>
<evidence type="ECO:0008006" key="4">
    <source>
        <dbReference type="Google" id="ProtNLM"/>
    </source>
</evidence>
<dbReference type="OrthoDB" id="4760165at2"/>
<dbReference type="PANTHER" id="PTHR39456:SF1">
    <property type="entry name" value="METAL-DEPENDENT HYDROLASE"/>
    <property type="match status" value="1"/>
</dbReference>